<protein>
    <submittedName>
        <fullName evidence="1">Uncharacterized protein</fullName>
    </submittedName>
</protein>
<dbReference type="AlphaFoldDB" id="A0A8S1SH38"/>
<organism evidence="1 2">
    <name type="scientific">Paramecium octaurelia</name>
    <dbReference type="NCBI Taxonomy" id="43137"/>
    <lineage>
        <taxon>Eukaryota</taxon>
        <taxon>Sar</taxon>
        <taxon>Alveolata</taxon>
        <taxon>Ciliophora</taxon>
        <taxon>Intramacronucleata</taxon>
        <taxon>Oligohymenophorea</taxon>
        <taxon>Peniculida</taxon>
        <taxon>Parameciidae</taxon>
        <taxon>Paramecium</taxon>
    </lineage>
</organism>
<reference evidence="1" key="1">
    <citation type="submission" date="2021-01" db="EMBL/GenBank/DDBJ databases">
        <authorList>
            <consortium name="Genoscope - CEA"/>
            <person name="William W."/>
        </authorList>
    </citation>
    <scope>NUCLEOTIDE SEQUENCE</scope>
</reference>
<accession>A0A8S1SH38</accession>
<keyword evidence="2" id="KW-1185">Reference proteome</keyword>
<comment type="caution">
    <text evidence="1">The sequence shown here is derived from an EMBL/GenBank/DDBJ whole genome shotgun (WGS) entry which is preliminary data.</text>
</comment>
<dbReference type="EMBL" id="CAJJDP010000011">
    <property type="protein sequence ID" value="CAD8140641.1"/>
    <property type="molecule type" value="Genomic_DNA"/>
</dbReference>
<sequence length="115" mass="12902">MTCSQLKCKSAQINVAFGAPTLQLLSINAVLIFIYMSAVFEHLLYLGAVFRIYFYDCPKSARFLTTHSKISSNKCGFRESIPQLLQISAVLGHHLNNCFQQVRSFSFASTVTLNM</sequence>
<name>A0A8S1SH38_PAROT</name>
<gene>
    <name evidence="1" type="ORF">POCTA_138.1.T0120009</name>
</gene>
<evidence type="ECO:0000313" key="2">
    <source>
        <dbReference type="Proteomes" id="UP000683925"/>
    </source>
</evidence>
<evidence type="ECO:0000313" key="1">
    <source>
        <dbReference type="EMBL" id="CAD8140641.1"/>
    </source>
</evidence>
<dbReference type="Proteomes" id="UP000683925">
    <property type="component" value="Unassembled WGS sequence"/>
</dbReference>
<proteinExistence type="predicted"/>